<dbReference type="CDD" id="cd00475">
    <property type="entry name" value="Cis_IPPS"/>
    <property type="match status" value="1"/>
</dbReference>
<evidence type="ECO:0000256" key="10">
    <source>
        <dbReference type="PIRSR" id="PIRSR600246-3"/>
    </source>
</evidence>
<dbReference type="AlphaFoldDB" id="A0AAW1RUJ0"/>
<dbReference type="PANTHER" id="PTHR10291">
    <property type="entry name" value="DEHYDRODOLICHYL DIPHOSPHATE SYNTHASE FAMILY MEMBER"/>
    <property type="match status" value="1"/>
</dbReference>
<evidence type="ECO:0000256" key="4">
    <source>
        <dbReference type="ARBA" id="ARBA00022670"/>
    </source>
</evidence>
<name>A0AAW1RUJ0_9CHLO</name>
<evidence type="ECO:0008006" key="13">
    <source>
        <dbReference type="Google" id="ProtNLM"/>
    </source>
</evidence>
<evidence type="ECO:0000256" key="8">
    <source>
        <dbReference type="PIRSR" id="PIRSR600246-1"/>
    </source>
</evidence>
<evidence type="ECO:0000256" key="3">
    <source>
        <dbReference type="ARBA" id="ARBA00011601"/>
    </source>
</evidence>
<keyword evidence="7" id="KW-0068">Autocatalytic cleavage</keyword>
<proteinExistence type="inferred from homology"/>
<dbReference type="EMBL" id="JALJOU010000021">
    <property type="protein sequence ID" value="KAK9837473.1"/>
    <property type="molecule type" value="Genomic_DNA"/>
</dbReference>
<comment type="similarity">
    <text evidence="2">Belongs to the Ntn-hydrolase family.</text>
</comment>
<feature type="binding site" evidence="9">
    <location>
        <begin position="444"/>
        <end position="447"/>
    </location>
    <ligand>
        <name>substrate</name>
    </ligand>
</feature>
<protein>
    <recommendedName>
        <fullName evidence="13">Alkyl transferase</fullName>
    </recommendedName>
</protein>
<keyword evidence="4" id="KW-0645">Protease</keyword>
<feature type="active site" description="Nucleophile" evidence="8">
    <location>
        <position position="393"/>
    </location>
</feature>
<evidence type="ECO:0000256" key="5">
    <source>
        <dbReference type="ARBA" id="ARBA00022679"/>
    </source>
</evidence>
<dbReference type="InterPro" id="IPR001441">
    <property type="entry name" value="UPP_synth-like"/>
</dbReference>
<dbReference type="Proteomes" id="UP001445335">
    <property type="component" value="Unassembled WGS sequence"/>
</dbReference>
<dbReference type="FunFam" id="3.60.20.30:FF:000003">
    <property type="entry name" value="N(4)-(Beta-N-acetylglucosaminyl)-L-asparaginase isoform X1"/>
    <property type="match status" value="1"/>
</dbReference>
<dbReference type="PANTHER" id="PTHR10291:SF43">
    <property type="entry name" value="DEHYDRODOLICHYL DIPHOSPHATE SYNTHASE COMPLEX SUBUNIT DHDDS"/>
    <property type="match status" value="1"/>
</dbReference>
<dbReference type="SUPFAM" id="SSF64005">
    <property type="entry name" value="Undecaprenyl diphosphate synthase"/>
    <property type="match status" value="1"/>
</dbReference>
<feature type="site" description="Cleavage; by autolysis" evidence="10">
    <location>
        <begin position="392"/>
        <end position="393"/>
    </location>
</feature>
<dbReference type="Pfam" id="PF01112">
    <property type="entry name" value="Asparaginase_2"/>
    <property type="match status" value="1"/>
</dbReference>
<reference evidence="11 12" key="1">
    <citation type="journal article" date="2024" name="Nat. Commun.">
        <title>Phylogenomics reveals the evolutionary origins of lichenization in chlorophyte algae.</title>
        <authorList>
            <person name="Puginier C."/>
            <person name="Libourel C."/>
            <person name="Otte J."/>
            <person name="Skaloud P."/>
            <person name="Haon M."/>
            <person name="Grisel S."/>
            <person name="Petersen M."/>
            <person name="Berrin J.G."/>
            <person name="Delaux P.M."/>
            <person name="Dal Grande F."/>
            <person name="Keller J."/>
        </authorList>
    </citation>
    <scope>NUCLEOTIDE SEQUENCE [LARGE SCALE GENOMIC DNA]</scope>
    <source>
        <strain evidence="11 12">SAG 245.80</strain>
    </source>
</reference>
<dbReference type="GO" id="GO:0006508">
    <property type="term" value="P:proteolysis"/>
    <property type="evidence" value="ECO:0007669"/>
    <property type="project" value="UniProtKB-KW"/>
</dbReference>
<dbReference type="GO" id="GO:0005783">
    <property type="term" value="C:endoplasmic reticulum"/>
    <property type="evidence" value="ECO:0007669"/>
    <property type="project" value="TreeGrafter"/>
</dbReference>
<evidence type="ECO:0000256" key="6">
    <source>
        <dbReference type="ARBA" id="ARBA00022801"/>
    </source>
</evidence>
<organism evidence="11 12">
    <name type="scientific">Elliptochloris bilobata</name>
    <dbReference type="NCBI Taxonomy" id="381761"/>
    <lineage>
        <taxon>Eukaryota</taxon>
        <taxon>Viridiplantae</taxon>
        <taxon>Chlorophyta</taxon>
        <taxon>core chlorophytes</taxon>
        <taxon>Trebouxiophyceae</taxon>
        <taxon>Trebouxiophyceae incertae sedis</taxon>
        <taxon>Elliptochloris clade</taxon>
        <taxon>Elliptochloris</taxon>
    </lineage>
</organism>
<accession>A0AAW1RUJ0</accession>
<evidence type="ECO:0000256" key="9">
    <source>
        <dbReference type="PIRSR" id="PIRSR600246-2"/>
    </source>
</evidence>
<comment type="similarity">
    <text evidence="1">Belongs to the UPP synthase family.</text>
</comment>
<evidence type="ECO:0000313" key="12">
    <source>
        <dbReference type="Proteomes" id="UP001445335"/>
    </source>
</evidence>
<evidence type="ECO:0000313" key="11">
    <source>
        <dbReference type="EMBL" id="KAK9837473.1"/>
    </source>
</evidence>
<dbReference type="Gene3D" id="3.60.20.30">
    <property type="entry name" value="(Glycosyl)asparaginase"/>
    <property type="match status" value="1"/>
</dbReference>
<evidence type="ECO:0000256" key="1">
    <source>
        <dbReference type="ARBA" id="ARBA00005432"/>
    </source>
</evidence>
<dbReference type="HAMAP" id="MF_01139">
    <property type="entry name" value="ISPT"/>
    <property type="match status" value="1"/>
</dbReference>
<dbReference type="PROSITE" id="PS01066">
    <property type="entry name" value="UPP_SYNTHASE"/>
    <property type="match status" value="1"/>
</dbReference>
<dbReference type="GO" id="GO:0008233">
    <property type="term" value="F:peptidase activity"/>
    <property type="evidence" value="ECO:0007669"/>
    <property type="project" value="UniProtKB-KW"/>
</dbReference>
<dbReference type="GO" id="GO:0003948">
    <property type="term" value="F:N4-(beta-N-acetylglucosaminyl)-L-asparaginase activity"/>
    <property type="evidence" value="ECO:0007669"/>
    <property type="project" value="UniProtKB-ARBA"/>
</dbReference>
<dbReference type="Gene3D" id="3.40.1180.10">
    <property type="entry name" value="Decaprenyl diphosphate synthase-like"/>
    <property type="match status" value="1"/>
</dbReference>
<keyword evidence="5" id="KW-0808">Transferase</keyword>
<dbReference type="NCBIfam" id="TIGR00055">
    <property type="entry name" value="uppS"/>
    <property type="match status" value="1"/>
</dbReference>
<dbReference type="InterPro" id="IPR029055">
    <property type="entry name" value="Ntn_hydrolases_N"/>
</dbReference>
<dbReference type="InterPro" id="IPR000246">
    <property type="entry name" value="Peptidase_T2"/>
</dbReference>
<feature type="binding site" evidence="9">
    <location>
        <begin position="421"/>
        <end position="424"/>
    </location>
    <ligand>
        <name>substrate</name>
    </ligand>
</feature>
<dbReference type="InterPro" id="IPR036424">
    <property type="entry name" value="UPP_synth-like_sf"/>
</dbReference>
<comment type="caution">
    <text evidence="11">The sequence shown here is derived from an EMBL/GenBank/DDBJ whole genome shotgun (WGS) entry which is preliminary data.</text>
</comment>
<evidence type="ECO:0000256" key="7">
    <source>
        <dbReference type="ARBA" id="ARBA00022813"/>
    </source>
</evidence>
<gene>
    <name evidence="11" type="ORF">WJX81_004936</name>
</gene>
<sequence length="540" mass="57383">MDGNRRFAERRREDRAAGHTYGFYKLVDALEWCLDLGITTVSVYAFSMDNFKRPPAEVATLMALAHDKLRKIITERGLVERHGVRVRVLGDLARLPPEVQAAAEAVIAATAHHTRGMLNICFAYSSRQEMAGAVRAVQSAVSRGQVRPQDVTAEMLAGHLYTQGCPPVDLLLRTSGEARLSDFLLWQAGGAQLAFARALWPELSFADLLRALVAFQAAAPRLAALRAAVAAAADKPGHTATLDAVEQGCSSCEQDVELCNFSVGYGGSPDEAGQTTLDAVIMDGTSMEVGAVGNLRRVRQAISAARRVLENSKHTLLAGFEATEFAYDMGFPDSNLSTPESSAAFHKWRDSGCQPNFRRNGQQALLGGLGRRMHTSGAPAAGADGLGQRSHDTIAMVAIDADGRIAAGASTNGMTHKIPGRVGDAAVAGGAVYADSEVGACGSTGDGDAHLRFLPCFQVVEAMRRGIAPREAAEAAIARIARFVPGYVGALFAVDSTGSHAGAAYGWNFQYAIRNASMTQPLVIDIPPLTLQAQQRPALR</sequence>
<dbReference type="GO" id="GO:0045547">
    <property type="term" value="F:ditrans,polycis-polyprenyl diphosphate synthase [(2E,6E)-farnesyl diphosphate specific] activity"/>
    <property type="evidence" value="ECO:0007669"/>
    <property type="project" value="TreeGrafter"/>
</dbReference>
<evidence type="ECO:0000256" key="2">
    <source>
        <dbReference type="ARBA" id="ARBA00010872"/>
    </source>
</evidence>
<keyword evidence="12" id="KW-1185">Reference proteome</keyword>
<keyword evidence="6" id="KW-0378">Hydrolase</keyword>
<dbReference type="SUPFAM" id="SSF56235">
    <property type="entry name" value="N-terminal nucleophile aminohydrolases (Ntn hydrolases)"/>
    <property type="match status" value="1"/>
</dbReference>
<dbReference type="GO" id="GO:0016094">
    <property type="term" value="P:polyprenol biosynthetic process"/>
    <property type="evidence" value="ECO:0007669"/>
    <property type="project" value="TreeGrafter"/>
</dbReference>
<comment type="subunit">
    <text evidence="3">Heterotetramer of two alpha and two beta chains arranged as a dimer of alpha/beta heterodimers.</text>
</comment>
<dbReference type="CDD" id="cd04513">
    <property type="entry name" value="Glycosylasparaginase"/>
    <property type="match status" value="1"/>
</dbReference>
<dbReference type="InterPro" id="IPR018520">
    <property type="entry name" value="UPP_synth-like_CS"/>
</dbReference>